<dbReference type="RefSeq" id="NP_493146.2">
    <property type="nucleotide sequence ID" value="NM_060745.2"/>
</dbReference>
<dbReference type="PhylomeDB" id="O17747"/>
<comment type="subcellular location">
    <subcellularLocation>
        <location evidence="1">Membrane</location>
        <topology evidence="1">Single-pass type II membrane protein</topology>
    </subcellularLocation>
</comment>
<keyword evidence="6" id="KW-0808">Transferase</keyword>
<dbReference type="Pfam" id="PF02434">
    <property type="entry name" value="Fringe"/>
    <property type="match status" value="1"/>
</dbReference>
<dbReference type="Gene3D" id="3.90.550.50">
    <property type="match status" value="1"/>
</dbReference>
<evidence type="ECO:0000256" key="9">
    <source>
        <dbReference type="ARBA" id="ARBA00022968"/>
    </source>
</evidence>
<accession>O17747</accession>
<reference evidence="13 14" key="1">
    <citation type="journal article" date="1998" name="Science">
        <title>Genome sequence of the nematode C. elegans: a platform for investigating biology.</title>
        <authorList>
            <consortium name="The C. elegans sequencing consortium"/>
            <person name="Sulson J.E."/>
            <person name="Waterston R."/>
        </authorList>
    </citation>
    <scope>NUCLEOTIDE SEQUENCE [LARGE SCALE GENOMIC DNA]</scope>
    <source>
        <strain evidence="13 14">Bristol N2</strain>
    </source>
</reference>
<evidence type="ECO:0000256" key="11">
    <source>
        <dbReference type="ARBA" id="ARBA00023136"/>
    </source>
</evidence>
<dbReference type="WormBase" id="E03H4.3">
    <property type="protein sequence ID" value="CE40554"/>
    <property type="gene ID" value="WBGene00008471"/>
</dbReference>
<dbReference type="GO" id="GO:0016020">
    <property type="term" value="C:membrane"/>
    <property type="evidence" value="ECO:0007669"/>
    <property type="project" value="UniProtKB-SubCell"/>
</dbReference>
<dbReference type="PIR" id="T20443">
    <property type="entry name" value="T20443"/>
</dbReference>
<dbReference type="AGR" id="WB:WBGene00008471"/>
<dbReference type="InterPro" id="IPR003378">
    <property type="entry name" value="Fringe-like_glycosylTrfase"/>
</dbReference>
<dbReference type="GO" id="GO:0016263">
    <property type="term" value="F:glycoprotein-N-acetylgalactosamine 3-beta-galactosyltransferase activity"/>
    <property type="evidence" value="ECO:0000318"/>
    <property type="project" value="GO_Central"/>
</dbReference>
<keyword evidence="5" id="KW-0328">Glycosyltransferase</keyword>
<keyword evidence="8" id="KW-0547">Nucleotide-binding</keyword>
<evidence type="ECO:0000256" key="7">
    <source>
        <dbReference type="ARBA" id="ARBA00022692"/>
    </source>
</evidence>
<proteinExistence type="inferred from homology"/>
<comment type="similarity">
    <text evidence="3">Belongs to the glycosyltransferase 31 family. Beta3-Gal-T subfamily.</text>
</comment>
<dbReference type="STRING" id="6239.E03H4.3.1"/>
<dbReference type="Proteomes" id="UP000001940">
    <property type="component" value="Chromosome I"/>
</dbReference>
<dbReference type="PANTHER" id="PTHR23033:SF15">
    <property type="entry name" value="GLYCOPROTEIN-N-ACETYLGALACTOSAMINE 3-BETA-GALACTOSYLTRANSFERASE 1-RELATED"/>
    <property type="match status" value="1"/>
</dbReference>
<evidence type="ECO:0000256" key="10">
    <source>
        <dbReference type="ARBA" id="ARBA00022989"/>
    </source>
</evidence>
<evidence type="ECO:0000256" key="1">
    <source>
        <dbReference type="ARBA" id="ARBA00004606"/>
    </source>
</evidence>
<evidence type="ECO:0000313" key="15">
    <source>
        <dbReference type="WormBase" id="E03H4.3"/>
    </source>
</evidence>
<dbReference type="KEGG" id="cel:CELE_E03H4.3"/>
<dbReference type="Reactome" id="R-CEL-913709">
    <property type="pathway name" value="O-linked glycosylation of mucins"/>
</dbReference>
<evidence type="ECO:0000256" key="3">
    <source>
        <dbReference type="ARBA" id="ARBA00006462"/>
    </source>
</evidence>
<keyword evidence="14" id="KW-1185">Reference proteome</keyword>
<keyword evidence="7" id="KW-0812">Transmembrane</keyword>
<comment type="pathway">
    <text evidence="2">Protein modification; protein glycosylation.</text>
</comment>
<dbReference type="InParanoid" id="O17747"/>
<sequence length="322" mass="37434">MILTFERLDKVALLTLATVTALNYQFSNYNLTFLMPVELYTHFPAIIHQELFPPTRSIDKLIPGIEHSASTLRLPNSGQIFCFVETSERYYNDRVPSIAATWLRRCDNGRFFSKTPLPSANMTYSTVYKNLEDSFFDLFRKSIFGFYYSYMHISNSFDWYLKADDDTYFAMDHLREYLNTLDPSKPLYLGYVIKSGLKNGYNSGGAGYILSNAAVKIFVEKLYHDEYGCPYDWAEDRGMGRCLARVGIYPTDTRDDKGFNRFMPYRPSEQAAVEAGQFSSQKFVSLHRFPQDTMLLLDELLHPELRKNDTNPVVVNYDFFRY</sequence>
<evidence type="ECO:0000259" key="12">
    <source>
        <dbReference type="Pfam" id="PF02434"/>
    </source>
</evidence>
<dbReference type="OrthoDB" id="414175at2759"/>
<dbReference type="SMR" id="O17747"/>
<dbReference type="AlphaFoldDB" id="O17747"/>
<dbReference type="InterPro" id="IPR026050">
    <property type="entry name" value="C1GALT1/C1GALT1_chp1"/>
</dbReference>
<dbReference type="CAZy" id="GT31">
    <property type="family name" value="Glycosyltransferase Family 31"/>
</dbReference>
<dbReference type="HOGENOM" id="CLU_035857_1_2_1"/>
<dbReference type="EMBL" id="BX284601">
    <property type="protein sequence ID" value="CAB04029.2"/>
    <property type="molecule type" value="Genomic_DNA"/>
</dbReference>
<evidence type="ECO:0000256" key="4">
    <source>
        <dbReference type="ARBA" id="ARBA00012557"/>
    </source>
</evidence>
<keyword evidence="9" id="KW-0735">Signal-anchor</keyword>
<dbReference type="UCSC" id="E03H4.3">
    <property type="organism name" value="c. elegans"/>
</dbReference>
<feature type="domain" description="Fringe-like glycosyltransferase" evidence="12">
    <location>
        <begin position="78"/>
        <end position="216"/>
    </location>
</feature>
<dbReference type="OMA" id="ETIRIFV"/>
<evidence type="ECO:0000256" key="5">
    <source>
        <dbReference type="ARBA" id="ARBA00022676"/>
    </source>
</evidence>
<protein>
    <recommendedName>
        <fullName evidence="4">N-acetylgalactosaminide beta-1,3-galactosyltransferase</fullName>
        <ecNumber evidence="4">2.4.1.122</ecNumber>
    </recommendedName>
</protein>
<evidence type="ECO:0000256" key="8">
    <source>
        <dbReference type="ARBA" id="ARBA00022741"/>
    </source>
</evidence>
<keyword evidence="11" id="KW-0472">Membrane</keyword>
<name>O17747_CAEEL</name>
<keyword evidence="10" id="KW-1133">Transmembrane helix</keyword>
<dbReference type="GO" id="GO:0000166">
    <property type="term" value="F:nucleotide binding"/>
    <property type="evidence" value="ECO:0007669"/>
    <property type="project" value="UniProtKB-KW"/>
</dbReference>
<dbReference type="CTD" id="184018"/>
<evidence type="ECO:0000256" key="2">
    <source>
        <dbReference type="ARBA" id="ARBA00004922"/>
    </source>
</evidence>
<dbReference type="FunFam" id="3.90.550.50:FF:000045">
    <property type="entry name" value="Glycoprotein-N-acetylgalactosamine 3-beta-galactosyltransferase 1"/>
    <property type="match status" value="1"/>
</dbReference>
<dbReference type="PANTHER" id="PTHR23033">
    <property type="entry name" value="BETA1,3-GALACTOSYLTRANSFERASE"/>
    <property type="match status" value="1"/>
</dbReference>
<gene>
    <name evidence="13" type="ORF">CELE_E03H4.3</name>
    <name evidence="13 15" type="ORF">E03H4.3</name>
</gene>
<dbReference type="GeneID" id="184018"/>
<evidence type="ECO:0000256" key="6">
    <source>
        <dbReference type="ARBA" id="ARBA00022679"/>
    </source>
</evidence>
<dbReference type="PaxDb" id="6239-E03H4.3"/>
<dbReference type="EC" id="2.4.1.122" evidence="4"/>
<evidence type="ECO:0000313" key="13">
    <source>
        <dbReference type="EMBL" id="CAB04029.2"/>
    </source>
</evidence>
<organism evidence="13 14">
    <name type="scientific">Caenorhabditis elegans</name>
    <dbReference type="NCBI Taxonomy" id="6239"/>
    <lineage>
        <taxon>Eukaryota</taxon>
        <taxon>Metazoa</taxon>
        <taxon>Ecdysozoa</taxon>
        <taxon>Nematoda</taxon>
        <taxon>Chromadorea</taxon>
        <taxon>Rhabditida</taxon>
        <taxon>Rhabditina</taxon>
        <taxon>Rhabditomorpha</taxon>
        <taxon>Rhabditoidea</taxon>
        <taxon>Rhabditidae</taxon>
        <taxon>Peloderinae</taxon>
        <taxon>Caenorhabditis</taxon>
    </lineage>
</organism>
<evidence type="ECO:0000313" key="14">
    <source>
        <dbReference type="Proteomes" id="UP000001940"/>
    </source>
</evidence>
<dbReference type="eggNOG" id="KOG2246">
    <property type="taxonomic scope" value="Eukaryota"/>
</dbReference>